<feature type="binding site" evidence="8">
    <location>
        <position position="188"/>
    </location>
    <ligand>
        <name>Zn(2+)</name>
        <dbReference type="ChEBI" id="CHEBI:29105"/>
        <label>1</label>
    </ligand>
</feature>
<evidence type="ECO:0000313" key="10">
    <source>
        <dbReference type="Proteomes" id="UP000823927"/>
    </source>
</evidence>
<dbReference type="GO" id="GO:0006508">
    <property type="term" value="P:proteolysis"/>
    <property type="evidence" value="ECO:0007669"/>
    <property type="project" value="UniProtKB-KW"/>
</dbReference>
<dbReference type="InterPro" id="IPR023367">
    <property type="entry name" value="Peptidase_M42_dom2"/>
</dbReference>
<dbReference type="Pfam" id="PF05343">
    <property type="entry name" value="Peptidase_M42"/>
    <property type="match status" value="1"/>
</dbReference>
<evidence type="ECO:0000256" key="1">
    <source>
        <dbReference type="ARBA" id="ARBA00006272"/>
    </source>
</evidence>
<comment type="caution">
    <text evidence="9">The sequence shown here is derived from an EMBL/GenBank/DDBJ whole genome shotgun (WGS) entry which is preliminary data.</text>
</comment>
<reference evidence="9" key="1">
    <citation type="submission" date="2020-10" db="EMBL/GenBank/DDBJ databases">
        <authorList>
            <person name="Gilroy R."/>
        </authorList>
    </citation>
    <scope>NUCLEOTIDE SEQUENCE</scope>
    <source>
        <strain evidence="9">CHK178-757</strain>
    </source>
</reference>
<keyword evidence="3" id="KW-0645">Protease</keyword>
<reference evidence="9" key="2">
    <citation type="journal article" date="2021" name="PeerJ">
        <title>Extensive microbial diversity within the chicken gut microbiome revealed by metagenomics and culture.</title>
        <authorList>
            <person name="Gilroy R."/>
            <person name="Ravi A."/>
            <person name="Getino M."/>
            <person name="Pursley I."/>
            <person name="Horton D.L."/>
            <person name="Alikhan N.F."/>
            <person name="Baker D."/>
            <person name="Gharbi K."/>
            <person name="Hall N."/>
            <person name="Watson M."/>
            <person name="Adriaenssens E.M."/>
            <person name="Foster-Nyarko E."/>
            <person name="Jarju S."/>
            <person name="Secka A."/>
            <person name="Antonio M."/>
            <person name="Oren A."/>
            <person name="Chaudhuri R.R."/>
            <person name="La Ragione R."/>
            <person name="Hildebrand F."/>
            <person name="Pallen M.J."/>
        </authorList>
    </citation>
    <scope>NUCLEOTIDE SEQUENCE</scope>
    <source>
        <strain evidence="9">CHK178-757</strain>
    </source>
</reference>
<dbReference type="PANTHER" id="PTHR32481:SF7">
    <property type="entry name" value="AMINOPEPTIDASE YHFE-RELATED"/>
    <property type="match status" value="1"/>
</dbReference>
<feature type="binding site" evidence="8">
    <location>
        <position position="242"/>
    </location>
    <ligand>
        <name>Zn(2+)</name>
        <dbReference type="ChEBI" id="CHEBI:29105"/>
        <label>1</label>
    </ligand>
</feature>
<evidence type="ECO:0000256" key="5">
    <source>
        <dbReference type="ARBA" id="ARBA00022801"/>
    </source>
</evidence>
<comment type="similarity">
    <text evidence="1 6">Belongs to the peptidase M42 family.</text>
</comment>
<dbReference type="GO" id="GO:0046872">
    <property type="term" value="F:metal ion binding"/>
    <property type="evidence" value="ECO:0007669"/>
    <property type="project" value="UniProtKB-UniRule"/>
</dbReference>
<name>A0A9D1F6E2_9FIRM</name>
<feature type="binding site" evidence="8">
    <location>
        <position position="322"/>
    </location>
    <ligand>
        <name>Zn(2+)</name>
        <dbReference type="ChEBI" id="CHEBI:29105"/>
        <label>2</label>
    </ligand>
</feature>
<feature type="binding site" evidence="8">
    <location>
        <position position="70"/>
    </location>
    <ligand>
        <name>Zn(2+)</name>
        <dbReference type="ChEBI" id="CHEBI:29105"/>
        <label>1</label>
    </ligand>
</feature>
<keyword evidence="4 8" id="KW-0479">Metal-binding</keyword>
<evidence type="ECO:0000256" key="4">
    <source>
        <dbReference type="ARBA" id="ARBA00022723"/>
    </source>
</evidence>
<dbReference type="CDD" id="cd05657">
    <property type="entry name" value="M42_glucanase_like"/>
    <property type="match status" value="1"/>
</dbReference>
<gene>
    <name evidence="9" type="ORF">IAB46_11910</name>
</gene>
<dbReference type="SUPFAM" id="SSF101821">
    <property type="entry name" value="Aminopeptidase/glucanase lid domain"/>
    <property type="match status" value="1"/>
</dbReference>
<dbReference type="InterPro" id="IPR008007">
    <property type="entry name" value="Peptidase_M42"/>
</dbReference>
<evidence type="ECO:0000256" key="6">
    <source>
        <dbReference type="PIRNR" id="PIRNR001123"/>
    </source>
</evidence>
<accession>A0A9D1F6E2</accession>
<dbReference type="InterPro" id="IPR051464">
    <property type="entry name" value="Peptidase_M42_aminopept"/>
</dbReference>
<organism evidence="9 10">
    <name type="scientific">Candidatus Scybalocola faecigallinarum</name>
    <dbReference type="NCBI Taxonomy" id="2840941"/>
    <lineage>
        <taxon>Bacteria</taxon>
        <taxon>Bacillati</taxon>
        <taxon>Bacillota</taxon>
        <taxon>Clostridia</taxon>
        <taxon>Lachnospirales</taxon>
        <taxon>Lachnospiraceae</taxon>
        <taxon>Lachnospiraceae incertae sedis</taxon>
        <taxon>Candidatus Scybalocola (ex Gilroy et al. 2021)</taxon>
    </lineage>
</organism>
<dbReference type="EMBL" id="DVIT01000047">
    <property type="protein sequence ID" value="HIS48235.1"/>
    <property type="molecule type" value="Genomic_DNA"/>
</dbReference>
<feature type="binding site" evidence="8">
    <location>
        <position position="188"/>
    </location>
    <ligand>
        <name>Zn(2+)</name>
        <dbReference type="ChEBI" id="CHEBI:29105"/>
        <label>2</label>
    </ligand>
</feature>
<proteinExistence type="inferred from homology"/>
<dbReference type="GO" id="GO:0004177">
    <property type="term" value="F:aminopeptidase activity"/>
    <property type="evidence" value="ECO:0007669"/>
    <property type="project" value="UniProtKB-UniRule"/>
</dbReference>
<evidence type="ECO:0000256" key="2">
    <source>
        <dbReference type="ARBA" id="ARBA00022438"/>
    </source>
</evidence>
<comment type="cofactor">
    <cofactor evidence="8">
        <name>a divalent metal cation</name>
        <dbReference type="ChEBI" id="CHEBI:60240"/>
    </cofactor>
    <text evidence="8">Binds 2 divalent metal cations per subunit.</text>
</comment>
<keyword evidence="2" id="KW-0031">Aminopeptidase</keyword>
<keyword evidence="5" id="KW-0378">Hydrolase</keyword>
<sequence length="350" mass="38457">MTKEEQKSYMVSILEKIVNIPSPSGYTKEVMAALAAEAQSMGYHVEYNHKGGIIILVPGKSEQVLGLGAHGDTLGAMVRSVTKEGYLKIFPVGGYMMSTIEGEYCRIHCRRNGKTYSGTVLTTKPSVHVYDDCRTQDRVAENMEIRIDELVENDKDVEALGIGAGDFVSFAPRFEYTPSGFIKSRHLDDKASVAVLMTFLKYMHETGKKPERTLKIMFTNYEEIGHGASFIPQDIEEFLAVDMGALGDDLTGDERKVSICAMDSSGPYDYDMTNCLIRLAQEHGLDYAVDIFPHYGSDVSAALRGGNNIRGALIGQGVHASHGMERTHIHGMVNTLELVKAFAGVATDHD</sequence>
<evidence type="ECO:0000313" key="9">
    <source>
        <dbReference type="EMBL" id="HIS48235.1"/>
    </source>
</evidence>
<dbReference type="SUPFAM" id="SSF53187">
    <property type="entry name" value="Zn-dependent exopeptidases"/>
    <property type="match status" value="1"/>
</dbReference>
<dbReference type="PIRSF" id="PIRSF001123">
    <property type="entry name" value="PepA_GA"/>
    <property type="match status" value="1"/>
</dbReference>
<dbReference type="PANTHER" id="PTHR32481">
    <property type="entry name" value="AMINOPEPTIDASE"/>
    <property type="match status" value="1"/>
</dbReference>
<evidence type="ECO:0000256" key="8">
    <source>
        <dbReference type="PIRSR" id="PIRSR001123-2"/>
    </source>
</evidence>
<protein>
    <submittedName>
        <fullName evidence="9">M42 family metallopeptidase</fullName>
    </submittedName>
</protein>
<dbReference type="Proteomes" id="UP000823927">
    <property type="component" value="Unassembled WGS sequence"/>
</dbReference>
<feature type="active site" description="Proton acceptor" evidence="7">
    <location>
        <position position="222"/>
    </location>
</feature>
<evidence type="ECO:0000256" key="3">
    <source>
        <dbReference type="ARBA" id="ARBA00022670"/>
    </source>
</evidence>
<dbReference type="Gene3D" id="3.40.630.10">
    <property type="entry name" value="Zn peptidases"/>
    <property type="match status" value="1"/>
</dbReference>
<dbReference type="Gene3D" id="2.40.30.40">
    <property type="entry name" value="Peptidase M42, domain 2"/>
    <property type="match status" value="1"/>
</dbReference>
<feature type="binding site" evidence="8">
    <location>
        <position position="223"/>
    </location>
    <ligand>
        <name>Zn(2+)</name>
        <dbReference type="ChEBI" id="CHEBI:29105"/>
        <label>2</label>
    </ligand>
</feature>
<dbReference type="AlphaFoldDB" id="A0A9D1F6E2"/>
<evidence type="ECO:0000256" key="7">
    <source>
        <dbReference type="PIRSR" id="PIRSR001123-1"/>
    </source>
</evidence>